<dbReference type="EMBL" id="RQHW01000065">
    <property type="protein sequence ID" value="TGN17655.1"/>
    <property type="molecule type" value="Genomic_DNA"/>
</dbReference>
<dbReference type="PANTHER" id="PTHR33993:SF2">
    <property type="entry name" value="VOC DOMAIN-CONTAINING PROTEIN"/>
    <property type="match status" value="1"/>
</dbReference>
<keyword evidence="3" id="KW-1185">Reference proteome</keyword>
<gene>
    <name evidence="2" type="ORF">EHS15_16655</name>
</gene>
<dbReference type="OrthoDB" id="9804235at2"/>
<dbReference type="RefSeq" id="WP_135761712.1">
    <property type="nucleotide sequence ID" value="NZ_RQHW01000065.1"/>
</dbReference>
<dbReference type="InterPro" id="IPR029068">
    <property type="entry name" value="Glyas_Bleomycin-R_OHBP_Dase"/>
</dbReference>
<evidence type="ECO:0000313" key="3">
    <source>
        <dbReference type="Proteomes" id="UP000298058"/>
    </source>
</evidence>
<name>A0A4R9LUP0_9LEPT</name>
<evidence type="ECO:0000313" key="2">
    <source>
        <dbReference type="EMBL" id="TGN17655.1"/>
    </source>
</evidence>
<dbReference type="Proteomes" id="UP000298058">
    <property type="component" value="Unassembled WGS sequence"/>
</dbReference>
<comment type="caution">
    <text evidence="2">The sequence shown here is derived from an EMBL/GenBank/DDBJ whole genome shotgun (WGS) entry which is preliminary data.</text>
</comment>
<dbReference type="SUPFAM" id="SSF54593">
    <property type="entry name" value="Glyoxalase/Bleomycin resistance protein/Dihydroxybiphenyl dioxygenase"/>
    <property type="match status" value="1"/>
</dbReference>
<accession>A0A4R9LUP0</accession>
<dbReference type="PANTHER" id="PTHR33993">
    <property type="entry name" value="GLYOXALASE-RELATED"/>
    <property type="match status" value="1"/>
</dbReference>
<dbReference type="PROSITE" id="PS51819">
    <property type="entry name" value="VOC"/>
    <property type="match status" value="1"/>
</dbReference>
<dbReference type="Gene3D" id="3.10.180.10">
    <property type="entry name" value="2,3-Dihydroxybiphenyl 1,2-Dioxygenase, domain 1"/>
    <property type="match status" value="1"/>
</dbReference>
<evidence type="ECO:0000259" key="1">
    <source>
        <dbReference type="PROSITE" id="PS51819"/>
    </source>
</evidence>
<sequence length="152" mass="16597">MKQLLIITAIILGMGMSNCKKEDKVSSETSNQKFVSIVEIPTTDFSRAIGFYQTVLGITIEKMDMEGVQMGVFPESGDAAYVVLVKGNDYVPTKNGAVIYLNAGNDLQPTLDKIEKNGGKIIVNKTEISPEMGFFALFLDTEGNKLGLHSRN</sequence>
<reference evidence="2" key="1">
    <citation type="journal article" date="2019" name="PLoS Negl. Trop. Dis.">
        <title>Revisiting the worldwide diversity of Leptospira species in the environment.</title>
        <authorList>
            <person name="Vincent A.T."/>
            <person name="Schiettekatte O."/>
            <person name="Bourhy P."/>
            <person name="Veyrier F.J."/>
            <person name="Picardeau M."/>
        </authorList>
    </citation>
    <scope>NUCLEOTIDE SEQUENCE [LARGE SCALE GENOMIC DNA]</scope>
    <source>
        <strain evidence="2">201300427</strain>
    </source>
</reference>
<dbReference type="InterPro" id="IPR037523">
    <property type="entry name" value="VOC_core"/>
</dbReference>
<dbReference type="AlphaFoldDB" id="A0A4R9LUP0"/>
<dbReference type="InterPro" id="IPR004360">
    <property type="entry name" value="Glyas_Fos-R_dOase_dom"/>
</dbReference>
<dbReference type="CDD" id="cd07247">
    <property type="entry name" value="SgaA_N_like"/>
    <property type="match status" value="1"/>
</dbReference>
<organism evidence="2 3">
    <name type="scientific">Leptospira idonii</name>
    <dbReference type="NCBI Taxonomy" id="1193500"/>
    <lineage>
        <taxon>Bacteria</taxon>
        <taxon>Pseudomonadati</taxon>
        <taxon>Spirochaetota</taxon>
        <taxon>Spirochaetia</taxon>
        <taxon>Leptospirales</taxon>
        <taxon>Leptospiraceae</taxon>
        <taxon>Leptospira</taxon>
    </lineage>
</organism>
<dbReference type="Pfam" id="PF00903">
    <property type="entry name" value="Glyoxalase"/>
    <property type="match status" value="1"/>
</dbReference>
<dbReference type="InterPro" id="IPR052164">
    <property type="entry name" value="Anthracycline_SecMetBiosynth"/>
</dbReference>
<feature type="domain" description="VOC" evidence="1">
    <location>
        <begin position="33"/>
        <end position="151"/>
    </location>
</feature>
<protein>
    <submittedName>
        <fullName evidence="2">VOC family protein</fullName>
    </submittedName>
</protein>
<proteinExistence type="predicted"/>